<dbReference type="STRING" id="760154.Sulba_2301"/>
<dbReference type="PATRIC" id="fig|760154.4.peg.2305"/>
<evidence type="ECO:0000313" key="1">
    <source>
        <dbReference type="EMBL" id="AFL69576.1"/>
    </source>
</evidence>
<name>I3Y052_SULBS</name>
<dbReference type="KEGG" id="sba:Sulba_2301"/>
<organism evidence="1 2">
    <name type="scientific">Sulfurospirillum barnesii (strain ATCC 700032 / DSM 10660 / SES-3)</name>
    <dbReference type="NCBI Taxonomy" id="760154"/>
    <lineage>
        <taxon>Bacteria</taxon>
        <taxon>Pseudomonadati</taxon>
        <taxon>Campylobacterota</taxon>
        <taxon>Epsilonproteobacteria</taxon>
        <taxon>Campylobacterales</taxon>
        <taxon>Sulfurospirillaceae</taxon>
        <taxon>Sulfurospirillum</taxon>
    </lineage>
</organism>
<gene>
    <name evidence="1" type="ordered locus">Sulba_2301</name>
</gene>
<dbReference type="HOGENOM" id="CLU_2604714_0_0_7"/>
<evidence type="ECO:0000313" key="2">
    <source>
        <dbReference type="Proteomes" id="UP000006176"/>
    </source>
</evidence>
<dbReference type="RefSeq" id="WP_014770439.1">
    <property type="nucleotide sequence ID" value="NC_018002.1"/>
</dbReference>
<keyword evidence="2" id="KW-1185">Reference proteome</keyword>
<reference evidence="1 2" key="1">
    <citation type="submission" date="2012-06" db="EMBL/GenBank/DDBJ databases">
        <title>Complete sequence of Sulfurospirillum barnesii SES-3.</title>
        <authorList>
            <consortium name="US DOE Joint Genome Institute"/>
            <person name="Lucas S."/>
            <person name="Han J."/>
            <person name="Lapidus A."/>
            <person name="Cheng J.-F."/>
            <person name="Goodwin L."/>
            <person name="Pitluck S."/>
            <person name="Peters L."/>
            <person name="Ovchinnikova G."/>
            <person name="Lu M."/>
            <person name="Detter J.C."/>
            <person name="Han C."/>
            <person name="Tapia R."/>
            <person name="Land M."/>
            <person name="Hauser L."/>
            <person name="Kyrpides N."/>
            <person name="Ivanova N."/>
            <person name="Pagani I."/>
            <person name="Stolz J."/>
            <person name="Arkin A."/>
            <person name="Dehal P."/>
            <person name="Oremland R."/>
            <person name="Saltikov C."/>
            <person name="Basu P."/>
            <person name="Hollibaugh J."/>
            <person name="Newman D."/>
            <person name="Stolyar S."/>
            <person name="Hazen T."/>
            <person name="Woyke T."/>
        </authorList>
    </citation>
    <scope>NUCLEOTIDE SEQUENCE [LARGE SCALE GENOMIC DNA]</scope>
    <source>
        <strain evidence="2">ATCC 700032 / DSM 10660 / SES-3</strain>
    </source>
</reference>
<dbReference type="Proteomes" id="UP000006176">
    <property type="component" value="Chromosome"/>
</dbReference>
<sequence length="79" mass="9315">MQIAVDITLPHILKLISQMNLNEIEEVKKTIVKKELYFKKFQKDDLGAVMSDFKKENYSDEFLKELEEGLKRSSVYHAH</sequence>
<dbReference type="EMBL" id="CP003333">
    <property type="protein sequence ID" value="AFL69576.1"/>
    <property type="molecule type" value="Genomic_DNA"/>
</dbReference>
<accession>I3Y052</accession>
<proteinExistence type="predicted"/>
<protein>
    <submittedName>
        <fullName evidence="1">Uncharacterized protein</fullName>
    </submittedName>
</protein>
<dbReference type="AlphaFoldDB" id="I3Y052"/>